<proteinExistence type="predicted"/>
<evidence type="ECO:0000313" key="4">
    <source>
        <dbReference type="EMBL" id="VDN37928.1"/>
    </source>
</evidence>
<sequence length="151" mass="16900">MGLRFLCRSKRTFDLIPILSEEELADDAQRPSSADEQVHKQSDQPDGQQGDLGKHQTDDKSQKQIELYLEGLSAAVTAENLRTHFSHYGEVLAVDVPVGLSSNRPYGHGCITLRLTVNESQLFEAEHVIDGLTIKVKERRLSDNLENTSVR</sequence>
<dbReference type="Pfam" id="PF00076">
    <property type="entry name" value="RRM_1"/>
    <property type="match status" value="1"/>
</dbReference>
<gene>
    <name evidence="4" type="ORF">DILT_LOCUS17471</name>
</gene>
<evidence type="ECO:0000256" key="2">
    <source>
        <dbReference type="SAM" id="MobiDB-lite"/>
    </source>
</evidence>
<dbReference type="Proteomes" id="UP000281553">
    <property type="component" value="Unassembled WGS sequence"/>
</dbReference>
<name>A0A3P7NQB1_DIBLA</name>
<reference evidence="4 5" key="1">
    <citation type="submission" date="2018-11" db="EMBL/GenBank/DDBJ databases">
        <authorList>
            <consortium name="Pathogen Informatics"/>
        </authorList>
    </citation>
    <scope>NUCLEOTIDE SEQUENCE [LARGE SCALE GENOMIC DNA]</scope>
</reference>
<dbReference type="Gene3D" id="3.30.70.330">
    <property type="match status" value="1"/>
</dbReference>
<protein>
    <recommendedName>
        <fullName evidence="3">RRM domain-containing protein</fullName>
    </recommendedName>
</protein>
<evidence type="ECO:0000313" key="5">
    <source>
        <dbReference type="Proteomes" id="UP000281553"/>
    </source>
</evidence>
<accession>A0A3P7NQB1</accession>
<dbReference type="InterPro" id="IPR000504">
    <property type="entry name" value="RRM_dom"/>
</dbReference>
<keyword evidence="5" id="KW-1185">Reference proteome</keyword>
<dbReference type="AlphaFoldDB" id="A0A3P7NQB1"/>
<organism evidence="4 5">
    <name type="scientific">Dibothriocephalus latus</name>
    <name type="common">Fish tapeworm</name>
    <name type="synonym">Diphyllobothrium latum</name>
    <dbReference type="NCBI Taxonomy" id="60516"/>
    <lineage>
        <taxon>Eukaryota</taxon>
        <taxon>Metazoa</taxon>
        <taxon>Spiralia</taxon>
        <taxon>Lophotrochozoa</taxon>
        <taxon>Platyhelminthes</taxon>
        <taxon>Cestoda</taxon>
        <taxon>Eucestoda</taxon>
        <taxon>Diphyllobothriidea</taxon>
        <taxon>Diphyllobothriidae</taxon>
        <taxon>Dibothriocephalus</taxon>
    </lineage>
</organism>
<feature type="region of interest" description="Disordered" evidence="2">
    <location>
        <begin position="24"/>
        <end position="60"/>
    </location>
</feature>
<evidence type="ECO:0000256" key="1">
    <source>
        <dbReference type="PROSITE-ProRule" id="PRU00176"/>
    </source>
</evidence>
<feature type="domain" description="RRM" evidence="3">
    <location>
        <begin position="65"/>
        <end position="148"/>
    </location>
</feature>
<dbReference type="GO" id="GO:0003723">
    <property type="term" value="F:RNA binding"/>
    <property type="evidence" value="ECO:0007669"/>
    <property type="project" value="UniProtKB-UniRule"/>
</dbReference>
<dbReference type="PROSITE" id="PS50102">
    <property type="entry name" value="RRM"/>
    <property type="match status" value="1"/>
</dbReference>
<dbReference type="InterPro" id="IPR035979">
    <property type="entry name" value="RBD_domain_sf"/>
</dbReference>
<dbReference type="EMBL" id="UYRU01092027">
    <property type="protein sequence ID" value="VDN37928.1"/>
    <property type="molecule type" value="Genomic_DNA"/>
</dbReference>
<dbReference type="SUPFAM" id="SSF54928">
    <property type="entry name" value="RNA-binding domain, RBD"/>
    <property type="match status" value="1"/>
</dbReference>
<keyword evidence="1" id="KW-0694">RNA-binding</keyword>
<dbReference type="InterPro" id="IPR012677">
    <property type="entry name" value="Nucleotide-bd_a/b_plait_sf"/>
</dbReference>
<dbReference type="OrthoDB" id="6282022at2759"/>
<evidence type="ECO:0000259" key="3">
    <source>
        <dbReference type="PROSITE" id="PS50102"/>
    </source>
</evidence>